<reference evidence="2 3" key="1">
    <citation type="submission" date="2011-08" db="EMBL/GenBank/DDBJ databases">
        <authorList>
            <person name="Weinstock G."/>
            <person name="Sodergren E."/>
            <person name="Clifton S."/>
            <person name="Fulton L."/>
            <person name="Fulton B."/>
            <person name="Courtney L."/>
            <person name="Fronick C."/>
            <person name="Harrison M."/>
            <person name="Strong C."/>
            <person name="Farmer C."/>
            <person name="Delahaunty K."/>
            <person name="Markovic C."/>
            <person name="Hall O."/>
            <person name="Minx P."/>
            <person name="Tomlinson C."/>
            <person name="Mitreva M."/>
            <person name="Hou S."/>
            <person name="Chen J."/>
            <person name="Wollam A."/>
            <person name="Pepin K.H."/>
            <person name="Johnson M."/>
            <person name="Bhonagiri V."/>
            <person name="Zhang X."/>
            <person name="Suruliraj S."/>
            <person name="Warren W."/>
            <person name="Chinwalla A."/>
            <person name="Mardis E.R."/>
            <person name="Wilson R.K."/>
        </authorList>
    </citation>
    <scope>NUCLEOTIDE SEQUENCE [LARGE SCALE GENOMIC DNA]</scope>
    <source>
        <strain evidence="2 3">DSM 18206</strain>
    </source>
</reference>
<name>G6AYR3_9BACT</name>
<evidence type="ECO:0000256" key="1">
    <source>
        <dbReference type="SAM" id="MobiDB-lite"/>
    </source>
</evidence>
<gene>
    <name evidence="2" type="ORF">HMPREF0673_01773</name>
</gene>
<evidence type="ECO:0000313" key="2">
    <source>
        <dbReference type="EMBL" id="EHJ39067.1"/>
    </source>
</evidence>
<organism evidence="2 3">
    <name type="scientific">Leyella stercorea DSM 18206</name>
    <dbReference type="NCBI Taxonomy" id="1002367"/>
    <lineage>
        <taxon>Bacteria</taxon>
        <taxon>Pseudomonadati</taxon>
        <taxon>Bacteroidota</taxon>
        <taxon>Bacteroidia</taxon>
        <taxon>Bacteroidales</taxon>
        <taxon>Prevotellaceae</taxon>
        <taxon>Leyella</taxon>
    </lineage>
</organism>
<protein>
    <submittedName>
        <fullName evidence="2">Uncharacterized protein</fullName>
    </submittedName>
</protein>
<dbReference type="AlphaFoldDB" id="G6AYR3"/>
<evidence type="ECO:0000313" key="3">
    <source>
        <dbReference type="Proteomes" id="UP000004407"/>
    </source>
</evidence>
<dbReference type="Proteomes" id="UP000004407">
    <property type="component" value="Unassembled WGS sequence"/>
</dbReference>
<accession>G6AYR3</accession>
<dbReference type="EMBL" id="AFZZ01000157">
    <property type="protein sequence ID" value="EHJ39067.1"/>
    <property type="molecule type" value="Genomic_DNA"/>
</dbReference>
<sequence length="85" mass="9744">MPFIFAIRDFKAVFKGVKLQKIFGLTLLRGLKKRVLRDFIPTLHQLATSPLQHQTSPLQHKTSPPQHKTSPSHHNTATTSMLQFR</sequence>
<dbReference type="HOGENOM" id="CLU_2509958_0_0_10"/>
<feature type="region of interest" description="Disordered" evidence="1">
    <location>
        <begin position="50"/>
        <end position="85"/>
    </location>
</feature>
<comment type="caution">
    <text evidence="2">The sequence shown here is derived from an EMBL/GenBank/DDBJ whole genome shotgun (WGS) entry which is preliminary data.</text>
</comment>
<proteinExistence type="predicted"/>